<feature type="signal peptide" evidence="1">
    <location>
        <begin position="1"/>
        <end position="24"/>
    </location>
</feature>
<organism evidence="2 3">
    <name type="scientific">Pontibacter actiniarum</name>
    <dbReference type="NCBI Taxonomy" id="323450"/>
    <lineage>
        <taxon>Bacteria</taxon>
        <taxon>Pseudomonadati</taxon>
        <taxon>Bacteroidota</taxon>
        <taxon>Cytophagia</taxon>
        <taxon>Cytophagales</taxon>
        <taxon>Hymenobacteraceae</taxon>
        <taxon>Pontibacter</taxon>
    </lineage>
</organism>
<dbReference type="Proteomes" id="UP000266292">
    <property type="component" value="Chromosome"/>
</dbReference>
<keyword evidence="1" id="KW-0732">Signal</keyword>
<protein>
    <recommendedName>
        <fullName evidence="4">Type 1 periplasmic binding fold superfamily protein</fullName>
    </recommendedName>
</protein>
<dbReference type="STRING" id="709015.GCA_000472485_03317"/>
<dbReference type="RefSeq" id="WP_025608491.1">
    <property type="nucleotide sequence ID" value="NZ_CP021235.1"/>
</dbReference>
<dbReference type="EMBL" id="CP021235">
    <property type="protein sequence ID" value="ARS36882.1"/>
    <property type="molecule type" value="Genomic_DNA"/>
</dbReference>
<proteinExistence type="predicted"/>
<dbReference type="PROSITE" id="PS51257">
    <property type="entry name" value="PROKAR_LIPOPROTEIN"/>
    <property type="match status" value="1"/>
</dbReference>
<evidence type="ECO:0008006" key="4">
    <source>
        <dbReference type="Google" id="ProtNLM"/>
    </source>
</evidence>
<sequence length="189" mass="20039">MKKLFRPYLTAFLLGSLLFTAACGDDNDDPDPIEEGEVITSMTIVLEPSSTIKGVDRAEATYSDPDGPGGNAPVVTTLNLKPNVIYNATVTFADNNGDITNEIEAEGTDHAVIFEPTPESLLSVQRTDMDANNFPIGLEATITTGEPTTGTNNNLRVTLMHQPGIKTATSGVSVGETDIQALFPVVIAQ</sequence>
<evidence type="ECO:0000313" key="2">
    <source>
        <dbReference type="EMBL" id="ARS36882.1"/>
    </source>
</evidence>
<dbReference type="AlphaFoldDB" id="A0A1X9YVL6"/>
<feature type="chain" id="PRO_5010985941" description="Type 1 periplasmic binding fold superfamily protein" evidence="1">
    <location>
        <begin position="25"/>
        <end position="189"/>
    </location>
</feature>
<dbReference type="KEGG" id="pact:CA264_16435"/>
<accession>A0A1X9YVL6</accession>
<name>A0A1X9YVL6_9BACT</name>
<gene>
    <name evidence="2" type="ORF">CA264_16435</name>
</gene>
<keyword evidence="3" id="KW-1185">Reference proteome</keyword>
<reference evidence="3" key="1">
    <citation type="submission" date="2017-05" db="EMBL/GenBank/DDBJ databases">
        <authorList>
            <person name="Ray J."/>
            <person name="Price M."/>
            <person name="Deutschbauer A."/>
        </authorList>
    </citation>
    <scope>NUCLEOTIDE SEQUENCE [LARGE SCALE GENOMIC DNA]</scope>
    <source>
        <strain evidence="3">DSM 19842</strain>
    </source>
</reference>
<evidence type="ECO:0000313" key="3">
    <source>
        <dbReference type="Proteomes" id="UP000266292"/>
    </source>
</evidence>
<evidence type="ECO:0000256" key="1">
    <source>
        <dbReference type="SAM" id="SignalP"/>
    </source>
</evidence>